<reference evidence="4" key="1">
    <citation type="submission" date="2022-10" db="EMBL/GenBank/DDBJ databases">
        <title>Chryseobacterium sp. nov., a novel bacterial species.</title>
        <authorList>
            <person name="Cao Y."/>
        </authorList>
    </citation>
    <scope>NUCLEOTIDE SEQUENCE</scope>
    <source>
        <strain evidence="4">CCTCC AB2015118</strain>
    </source>
</reference>
<dbReference type="NCBIfam" id="TIGR04183">
    <property type="entry name" value="Por_Secre_tail"/>
    <property type="match status" value="1"/>
</dbReference>
<dbReference type="Proteomes" id="UP001073122">
    <property type="component" value="Unassembled WGS sequence"/>
</dbReference>
<dbReference type="RefSeq" id="WP_267264729.1">
    <property type="nucleotide sequence ID" value="NZ_JAOVZW010000004.1"/>
</dbReference>
<evidence type="ECO:0000313" key="5">
    <source>
        <dbReference type="Proteomes" id="UP001073122"/>
    </source>
</evidence>
<feature type="chain" id="PRO_5046078880" evidence="2">
    <location>
        <begin position="21"/>
        <end position="332"/>
    </location>
</feature>
<evidence type="ECO:0000256" key="2">
    <source>
        <dbReference type="SAM" id="SignalP"/>
    </source>
</evidence>
<feature type="domain" description="Secretion system C-terminal sorting" evidence="3">
    <location>
        <begin position="265"/>
        <end position="330"/>
    </location>
</feature>
<protein>
    <submittedName>
        <fullName evidence="4">T9SS type A sorting domain-containing protein</fullName>
    </submittedName>
</protein>
<keyword evidence="5" id="KW-1185">Reference proteome</keyword>
<sequence>MKKVLFFVSSMICLSLSAQTIVTENFSSLTAGNLATDLTGTTAGQGGYKIFGGAVTDYQVTTVDASHGNSLQIISGDNFSSTANTYNRFAFKGITPVTATTGNNILKGSIDIYTGPATGAGRITADLYDATSGIVGIGYDYATKKIVGKARLTLISTGATAYYSINLTQTNTYPANTWVSVTFTYNKTTGAYTWITPEGTFTFTNSLYSLSPGLDPTEYDFISSTLTGNTVANTASLDNFSLQYTNTSTLGITDVKTVGKVGIAIYPNPTSDILNINSDSKVISVSVVDLTGKKANVRLEGTQVDVRSLPAGTYLINVGTKDGISTEKFIKK</sequence>
<accession>A0ABT3XMS4</accession>
<dbReference type="InterPro" id="IPR026444">
    <property type="entry name" value="Secre_tail"/>
</dbReference>
<keyword evidence="1 2" id="KW-0732">Signal</keyword>
<evidence type="ECO:0000313" key="4">
    <source>
        <dbReference type="EMBL" id="MCX8523417.1"/>
    </source>
</evidence>
<feature type="signal peptide" evidence="2">
    <location>
        <begin position="1"/>
        <end position="20"/>
    </location>
</feature>
<dbReference type="Pfam" id="PF18962">
    <property type="entry name" value="Por_Secre_tail"/>
    <property type="match status" value="1"/>
</dbReference>
<organism evidence="4 5">
    <name type="scientific">Chryseobacterium formosus</name>
    <dbReference type="NCBI Taxonomy" id="1537363"/>
    <lineage>
        <taxon>Bacteria</taxon>
        <taxon>Pseudomonadati</taxon>
        <taxon>Bacteroidota</taxon>
        <taxon>Flavobacteriia</taxon>
        <taxon>Flavobacteriales</taxon>
        <taxon>Weeksellaceae</taxon>
        <taxon>Chryseobacterium group</taxon>
        <taxon>Chryseobacterium</taxon>
    </lineage>
</organism>
<name>A0ABT3XMS4_9FLAO</name>
<evidence type="ECO:0000259" key="3">
    <source>
        <dbReference type="Pfam" id="PF18962"/>
    </source>
</evidence>
<proteinExistence type="predicted"/>
<dbReference type="EMBL" id="JAOVZW010000004">
    <property type="protein sequence ID" value="MCX8523417.1"/>
    <property type="molecule type" value="Genomic_DNA"/>
</dbReference>
<comment type="caution">
    <text evidence="4">The sequence shown here is derived from an EMBL/GenBank/DDBJ whole genome shotgun (WGS) entry which is preliminary data.</text>
</comment>
<evidence type="ECO:0000256" key="1">
    <source>
        <dbReference type="ARBA" id="ARBA00022729"/>
    </source>
</evidence>
<gene>
    <name evidence="4" type="ORF">OF897_05740</name>
</gene>